<geneLocation type="plasmid" evidence="1">
    <name>pLS20</name>
</geneLocation>
<evidence type="ECO:0000313" key="1">
    <source>
        <dbReference type="EMBL" id="BAJ76965.1"/>
    </source>
</evidence>
<reference evidence="1" key="1">
    <citation type="journal article" date="2006" name="Biosci. Biotechnol. Biochem.">
        <title>Conjugational transfer kinetics of pLS20 between Bacillus subtilis in liquid medium.</title>
        <authorList>
            <person name="Itaya M."/>
            <person name="Sakaya N."/>
            <person name="Matsunaga S."/>
            <person name="Fujita K."/>
            <person name="Kaneko S."/>
        </authorList>
    </citation>
    <scope>NUCLEOTIDE SEQUENCE</scope>
    <source>
        <strain evidence="1">IFO 3335</strain>
        <plasmid evidence="1">pLS20</plasmid>
    </source>
</reference>
<dbReference type="AlphaFoldDB" id="E9RJ50"/>
<proteinExistence type="predicted"/>
<accession>E9RJ50</accession>
<keyword evidence="1" id="KW-0614">Plasmid</keyword>
<name>E9RJ50_BACNA</name>
<dbReference type="EMBL" id="AB615352">
    <property type="protein sequence ID" value="BAJ76965.1"/>
    <property type="molecule type" value="Genomic_DNA"/>
</dbReference>
<sequence>MAEQKQKRRLKKGFNHAGGCRHSFCGNATGAFWEPFCFFWV</sequence>
<organism evidence="1">
    <name type="scientific">Bacillus subtilis subsp. natto</name>
    <dbReference type="NCBI Taxonomy" id="86029"/>
    <lineage>
        <taxon>Bacteria</taxon>
        <taxon>Bacillati</taxon>
        <taxon>Bacillota</taxon>
        <taxon>Bacilli</taxon>
        <taxon>Bacillales</taxon>
        <taxon>Bacillaceae</taxon>
        <taxon>Bacillus</taxon>
    </lineage>
</organism>
<protein>
    <submittedName>
        <fullName evidence="1">Uncharacterized protein</fullName>
    </submittedName>
</protein>
<reference evidence="1" key="2">
    <citation type="submission" date="2011-02" db="EMBL/GenBank/DDBJ databases">
        <title>Host Range of a conjugational plasmid pLS20 originated from Bacillus subtilis (natto).</title>
        <authorList>
            <person name="Itaya M."/>
        </authorList>
    </citation>
    <scope>NUCLEOTIDE SEQUENCE</scope>
    <source>
        <strain evidence="1">IFO 3335</strain>
        <plasmid evidence="1">pLS20</plasmid>
    </source>
</reference>